<dbReference type="SUPFAM" id="SSF49785">
    <property type="entry name" value="Galactose-binding domain-like"/>
    <property type="match status" value="1"/>
</dbReference>
<dbReference type="Gene3D" id="2.60.120.260">
    <property type="entry name" value="Galactose-binding domain-like"/>
    <property type="match status" value="1"/>
</dbReference>
<dbReference type="Proteomes" id="UP000601435">
    <property type="component" value="Unassembled WGS sequence"/>
</dbReference>
<dbReference type="Pfam" id="PF01841">
    <property type="entry name" value="Transglut_core"/>
    <property type="match status" value="1"/>
</dbReference>
<accession>A0A812M920</accession>
<dbReference type="InterPro" id="IPR029071">
    <property type="entry name" value="Ubiquitin-like_domsf"/>
</dbReference>
<dbReference type="InterPro" id="IPR036249">
    <property type="entry name" value="Thioredoxin-like_sf"/>
</dbReference>
<name>A0A812M920_9DINO</name>
<dbReference type="InterPro" id="IPR012336">
    <property type="entry name" value="Thioredoxin-like_fold"/>
</dbReference>
<evidence type="ECO:0000313" key="14">
    <source>
        <dbReference type="EMBL" id="CAE7252545.1"/>
    </source>
</evidence>
<dbReference type="Pfam" id="PF13905">
    <property type="entry name" value="Thioredoxin_8"/>
    <property type="match status" value="1"/>
</dbReference>
<dbReference type="InterPro" id="IPR000421">
    <property type="entry name" value="FA58C"/>
</dbReference>
<comment type="subcellular location">
    <subcellularLocation>
        <location evidence="3">Cytoplasm</location>
    </subcellularLocation>
</comment>
<protein>
    <recommendedName>
        <fullName evidence="6">Peptide-N(4)-(N-acetyl-beta-glucosaminyl)asparagine amidase</fullName>
        <ecNumber evidence="5">3.5.1.52</ecNumber>
    </recommendedName>
    <alternativeName>
        <fullName evidence="10">Peptide:N-glycanase</fullName>
    </alternativeName>
</protein>
<dbReference type="GO" id="GO:0006516">
    <property type="term" value="P:glycoprotein catabolic process"/>
    <property type="evidence" value="ECO:0007669"/>
    <property type="project" value="TreeGrafter"/>
</dbReference>
<organism evidence="14 15">
    <name type="scientific">Symbiodinium necroappetens</name>
    <dbReference type="NCBI Taxonomy" id="1628268"/>
    <lineage>
        <taxon>Eukaryota</taxon>
        <taxon>Sar</taxon>
        <taxon>Alveolata</taxon>
        <taxon>Dinophyceae</taxon>
        <taxon>Suessiales</taxon>
        <taxon>Symbiodiniaceae</taxon>
        <taxon>Symbiodinium</taxon>
    </lineage>
</organism>
<feature type="domain" description="F5/8 type C" evidence="12">
    <location>
        <begin position="219"/>
        <end position="365"/>
    </location>
</feature>
<comment type="similarity">
    <text evidence="4">Belongs to the transglutaminase-like superfamily. PNGase family.</text>
</comment>
<dbReference type="PROSITE" id="PS51352">
    <property type="entry name" value="THIOREDOXIN_2"/>
    <property type="match status" value="1"/>
</dbReference>
<dbReference type="Gene3D" id="3.40.30.10">
    <property type="entry name" value="Glutaredoxin"/>
    <property type="match status" value="1"/>
</dbReference>
<comment type="caution">
    <text evidence="14">The sequence shown here is derived from an EMBL/GenBank/DDBJ whole genome shotgun (WGS) entry which is preliminary data.</text>
</comment>
<dbReference type="SMART" id="SM00460">
    <property type="entry name" value="TGc"/>
    <property type="match status" value="1"/>
</dbReference>
<dbReference type="OrthoDB" id="409136at2759"/>
<evidence type="ECO:0000256" key="7">
    <source>
        <dbReference type="ARBA" id="ARBA00022490"/>
    </source>
</evidence>
<evidence type="ECO:0000259" key="13">
    <source>
        <dbReference type="PROSITE" id="PS51352"/>
    </source>
</evidence>
<evidence type="ECO:0000256" key="5">
    <source>
        <dbReference type="ARBA" id="ARBA00012158"/>
    </source>
</evidence>
<dbReference type="SUPFAM" id="SSF52833">
    <property type="entry name" value="Thioredoxin-like"/>
    <property type="match status" value="1"/>
</dbReference>
<dbReference type="GO" id="GO:0046872">
    <property type="term" value="F:metal ion binding"/>
    <property type="evidence" value="ECO:0007669"/>
    <property type="project" value="UniProtKB-KW"/>
</dbReference>
<dbReference type="PROSITE" id="PS50022">
    <property type="entry name" value="FA58C_3"/>
    <property type="match status" value="1"/>
</dbReference>
<evidence type="ECO:0000256" key="1">
    <source>
        <dbReference type="ARBA" id="ARBA00001650"/>
    </source>
</evidence>
<dbReference type="InterPro" id="IPR050883">
    <property type="entry name" value="PNGase"/>
</dbReference>
<dbReference type="InterPro" id="IPR002931">
    <property type="entry name" value="Transglutaminase-like"/>
</dbReference>
<dbReference type="GO" id="GO:0000224">
    <property type="term" value="F:peptide-N4-(N-acetyl-beta-glucosaminyl)asparagine amidase activity"/>
    <property type="evidence" value="ECO:0007669"/>
    <property type="project" value="UniProtKB-EC"/>
</dbReference>
<dbReference type="InterPro" id="IPR038765">
    <property type="entry name" value="Papain-like_cys_pep_sf"/>
</dbReference>
<dbReference type="GO" id="GO:0005829">
    <property type="term" value="C:cytosol"/>
    <property type="evidence" value="ECO:0007669"/>
    <property type="project" value="TreeGrafter"/>
</dbReference>
<evidence type="ECO:0000256" key="3">
    <source>
        <dbReference type="ARBA" id="ARBA00004496"/>
    </source>
</evidence>
<reference evidence="14" key="1">
    <citation type="submission" date="2021-02" db="EMBL/GenBank/DDBJ databases">
        <authorList>
            <person name="Dougan E. K."/>
            <person name="Rhodes N."/>
            <person name="Thang M."/>
            <person name="Chan C."/>
        </authorList>
    </citation>
    <scope>NUCLEOTIDE SEQUENCE</scope>
</reference>
<dbReference type="Gene3D" id="3.10.620.30">
    <property type="match status" value="1"/>
</dbReference>
<feature type="compositionally biased region" description="Basic and acidic residues" evidence="11">
    <location>
        <begin position="234"/>
        <end position="248"/>
    </location>
</feature>
<dbReference type="AlphaFoldDB" id="A0A812M920"/>
<keyword evidence="15" id="KW-1185">Reference proteome</keyword>
<evidence type="ECO:0000256" key="2">
    <source>
        <dbReference type="ARBA" id="ARBA00001947"/>
    </source>
</evidence>
<dbReference type="InterPro" id="IPR008979">
    <property type="entry name" value="Galactose-bd-like_sf"/>
</dbReference>
<evidence type="ECO:0000256" key="8">
    <source>
        <dbReference type="ARBA" id="ARBA00022723"/>
    </source>
</evidence>
<dbReference type="SMART" id="SM00231">
    <property type="entry name" value="FA58C"/>
    <property type="match status" value="1"/>
</dbReference>
<evidence type="ECO:0000256" key="9">
    <source>
        <dbReference type="ARBA" id="ARBA00022833"/>
    </source>
</evidence>
<evidence type="ECO:0000256" key="10">
    <source>
        <dbReference type="ARBA" id="ARBA00032901"/>
    </source>
</evidence>
<evidence type="ECO:0000313" key="15">
    <source>
        <dbReference type="Proteomes" id="UP000601435"/>
    </source>
</evidence>
<dbReference type="InterPro" id="IPR013766">
    <property type="entry name" value="Thioredoxin_domain"/>
</dbReference>
<feature type="domain" description="Thioredoxin" evidence="13">
    <location>
        <begin position="1"/>
        <end position="151"/>
    </location>
</feature>
<comment type="catalytic activity">
    <reaction evidence="1">
        <text>Hydrolysis of an N(4)-(acetyl-beta-D-glucosaminyl)asparagine residue in which the glucosamine residue may be further glycosylated, to yield a (substituted) N-acetyl-beta-D-glucosaminylamine and a peptide containing an aspartate residue.</text>
        <dbReference type="EC" id="3.5.1.52"/>
    </reaction>
</comment>
<dbReference type="GO" id="GO:0005634">
    <property type="term" value="C:nucleus"/>
    <property type="evidence" value="ECO:0007669"/>
    <property type="project" value="TreeGrafter"/>
</dbReference>
<feature type="region of interest" description="Disordered" evidence="11">
    <location>
        <begin position="234"/>
        <end position="257"/>
    </location>
</feature>
<evidence type="ECO:0000256" key="4">
    <source>
        <dbReference type="ARBA" id="ARBA00009390"/>
    </source>
</evidence>
<dbReference type="EMBL" id="CAJNJA010009975">
    <property type="protein sequence ID" value="CAE7252545.1"/>
    <property type="molecule type" value="Genomic_DNA"/>
</dbReference>
<proteinExistence type="inferred from homology"/>
<gene>
    <name evidence="14" type="primary">NGLY1</name>
    <name evidence="14" type="ORF">SNEC2469_LOCUS5315</name>
</gene>
<dbReference type="PANTHER" id="PTHR12143">
    <property type="entry name" value="PEPTIDE N-GLYCANASE PNGASE -RELATED"/>
    <property type="match status" value="1"/>
</dbReference>
<keyword evidence="8" id="KW-0479">Metal-binding</keyword>
<dbReference type="PANTHER" id="PTHR12143:SF19">
    <property type="entry name" value="PEPTIDE-N(4)-(N-ACETYL-BETA-GLUCOSAMINYL)ASPARAGINE AMIDASE"/>
    <property type="match status" value="1"/>
</dbReference>
<keyword evidence="7" id="KW-0963">Cytoplasm</keyword>
<keyword evidence="9" id="KW-0862">Zinc</keyword>
<dbReference type="Pfam" id="PF00754">
    <property type="entry name" value="F5_F8_type_C"/>
    <property type="match status" value="1"/>
</dbReference>
<evidence type="ECO:0000256" key="11">
    <source>
        <dbReference type="SAM" id="MobiDB-lite"/>
    </source>
</evidence>
<dbReference type="Gene3D" id="2.20.25.10">
    <property type="match status" value="1"/>
</dbReference>
<evidence type="ECO:0000256" key="6">
    <source>
        <dbReference type="ARBA" id="ARBA00018546"/>
    </source>
</evidence>
<comment type="cofactor">
    <cofactor evidence="2">
        <name>Zn(2+)</name>
        <dbReference type="ChEBI" id="CHEBI:29105"/>
    </cofactor>
</comment>
<dbReference type="SUPFAM" id="SSF54236">
    <property type="entry name" value="Ubiquitin-like"/>
    <property type="match status" value="1"/>
</dbReference>
<sequence>MEALLGTTLLHGTAQVATSSLQGGVVALYFSAGWCPPCKGFTPQFRKVYERAKSKNRALDVVFVSSDRDETSFREYFAKMPWHALPFADRQRQQQLSASFGIRGIPAVVLLNSSGQLLDASARGKVMEPGFVLSLPRSIDLASAALPEPSGAMQLQLRYKGCEYDFECEPSEGWEMLRMQIYSMIDVPSEQLKLFGLGLDKGQLDESVPLPRALARGIAAQKNSGLQLAKVPLEARRASSSHDDDKPGQRHHTGTLDSASAWCSKREDCSPWYQLDLGEVGNVAGVLLAARADCGQWVTRFRVELADSEDGPWSAADDGREFDGPSYAFPVRAVFENGSQLARFVRILPLSHRNHCSLRADVLLATGEPDKPPVIVALGNFSAGDPFESETPEVPMDAMMQEQHLAMLQAKLSSLPPKLQNQVGSLATVQGYEMKSLQRQALDEIPVLGIDAAVNPSESYEISFMRMLVRWFKHEFFSWTNAPRCEHCGSTETKTVGHTDPTPEEKHFKANTVEVAACSKCGGQTRFPRYNDPAKLLQTRTGRCGEWANCFTLVCRSLGYEARHVHDWTDHVWTEVFSDSKQRWLHVDSCEAALDSPLMYEKGWGKKLTYCIGFARDHVVDVTRRYTQSFEELLPRRTQCSEEELKKAVSAIDEYALDRSLVPYAETVAAARRALLSARADAEAQETTHVATKAEEVGRTSGDAAWRAQRGELGANDAAKQKALDCSETGLEQADTSRPSTGYKGAEDAQAALRARVAKLMATGLSANDALLKVLEEAKQKA</sequence>
<dbReference type="SUPFAM" id="SSF54001">
    <property type="entry name" value="Cysteine proteinases"/>
    <property type="match status" value="1"/>
</dbReference>
<evidence type="ECO:0000259" key="12">
    <source>
        <dbReference type="PROSITE" id="PS50022"/>
    </source>
</evidence>
<dbReference type="EC" id="3.5.1.52" evidence="5"/>